<reference evidence="1 2" key="1">
    <citation type="submission" date="2018-10" db="EMBL/GenBank/DDBJ databases">
        <title>Draft Genome Sequence of Bacteroides sp. KCTC 15687.</title>
        <authorList>
            <person name="Yu S.Y."/>
            <person name="Kim J.S."/>
            <person name="Oh B.S."/>
            <person name="Park S.H."/>
            <person name="Kang S.W."/>
            <person name="Park J.E."/>
            <person name="Choi S.H."/>
            <person name="Han K.I."/>
            <person name="Lee K.C."/>
            <person name="Eom M.K."/>
            <person name="Suh M.K."/>
            <person name="Lee D.H."/>
            <person name="Yoon H."/>
            <person name="Kim B."/>
            <person name="Yang S.J."/>
            <person name="Lee J.S."/>
            <person name="Lee J.H."/>
        </authorList>
    </citation>
    <scope>NUCLEOTIDE SEQUENCE [LARGE SCALE GENOMIC DNA]</scope>
    <source>
        <strain evidence="1 2">KCTC 15687</strain>
    </source>
</reference>
<comment type="caution">
    <text evidence="1">The sequence shown here is derived from an EMBL/GenBank/DDBJ whole genome shotgun (WGS) entry which is preliminary data.</text>
</comment>
<protein>
    <submittedName>
        <fullName evidence="1">Uncharacterized protein</fullName>
    </submittedName>
</protein>
<dbReference type="RefSeq" id="WP_125041674.1">
    <property type="nucleotide sequence ID" value="NZ_BHWB01000008.1"/>
</dbReference>
<organism evidence="1 2">
    <name type="scientific">Bacteroides faecalis</name>
    <dbReference type="NCBI Taxonomy" id="2447885"/>
    <lineage>
        <taxon>Bacteria</taxon>
        <taxon>Pseudomonadati</taxon>
        <taxon>Bacteroidota</taxon>
        <taxon>Bacteroidia</taxon>
        <taxon>Bacteroidales</taxon>
        <taxon>Bacteroidaceae</taxon>
        <taxon>Bacteroides</taxon>
    </lineage>
</organism>
<name>A0A401LW77_9BACE</name>
<sequence length="242" mass="28154">MKSFKFILLFVLFLNFTITEIFAQYSLIDSFSDYSTYLSKSIDVSCKKPKNFIWETIRTSPKMQGSWERKMFVSSYIGKMQSKDGNYLILYPNPIAAMLSTGKSSSLECGCNFVRRQMIYDMGKASEETLPSDLIDLVGEDIIRIVGKDVPFNADTVFIVQIPLKEPYLGKYTYCVGIYACKSGRMPMGFKYYFTNEGKTREKESLLKFYETIRYRNNNNWSYDHEKALKTLLYELPHKSKK</sequence>
<accession>A0A401LW77</accession>
<proteinExistence type="predicted"/>
<keyword evidence="2" id="KW-1185">Reference proteome</keyword>
<dbReference type="EMBL" id="BHWB01000008">
    <property type="protein sequence ID" value="GCB35778.1"/>
    <property type="molecule type" value="Genomic_DNA"/>
</dbReference>
<dbReference type="OrthoDB" id="1038658at2"/>
<dbReference type="AlphaFoldDB" id="A0A401LW77"/>
<gene>
    <name evidence="1" type="ORF">KGMB02408_27230</name>
</gene>
<dbReference type="Proteomes" id="UP000288079">
    <property type="component" value="Unassembled WGS sequence"/>
</dbReference>
<evidence type="ECO:0000313" key="2">
    <source>
        <dbReference type="Proteomes" id="UP000288079"/>
    </source>
</evidence>
<evidence type="ECO:0000313" key="1">
    <source>
        <dbReference type="EMBL" id="GCB35778.1"/>
    </source>
</evidence>